<reference evidence="2" key="1">
    <citation type="submission" date="2015-07" db="EMBL/GenBank/DDBJ databases">
        <title>Draft Genome Sequences of Anaerolinea thermolimosa IMO-1, Bellilinea caldifistulae GOMI-1, Leptolinea tardivitalis YMTK-2, Levilinea saccharolytica KIBI-1,Longilinea arvoryzae KOME-1, Previously Described as Members of the Anaerolineaceae (Chloroflexi).</title>
        <authorList>
            <person name="Sekiguchi Y."/>
            <person name="Ohashi A."/>
            <person name="Matsuura N."/>
            <person name="Tourlousse M.D."/>
        </authorList>
    </citation>
    <scope>NUCLEOTIDE SEQUENCE [LARGE SCALE GENOMIC DNA]</scope>
    <source>
        <strain evidence="2">KOME-1</strain>
    </source>
</reference>
<dbReference type="RefSeq" id="WP_075075470.1">
    <property type="nucleotide sequence ID" value="NZ_DF967973.1"/>
</dbReference>
<feature type="compositionally biased region" description="Basic and acidic residues" evidence="1">
    <location>
        <begin position="32"/>
        <end position="42"/>
    </location>
</feature>
<evidence type="ECO:0000313" key="3">
    <source>
        <dbReference type="Proteomes" id="UP000055060"/>
    </source>
</evidence>
<gene>
    <name evidence="2" type="ORF">LARV_03883</name>
</gene>
<evidence type="ECO:0000313" key="2">
    <source>
        <dbReference type="EMBL" id="GAP16087.1"/>
    </source>
</evidence>
<name>A0A0K8MZL4_9CHLR</name>
<sequence>MTDLNLKLEALERIQAQAHLTPREQARRRREREHTRARREQRVTYDLPPVLRRRLQALGEELRIPASQLAALAIGRFLNDYTAGAVDLGAYKQPSRSPRYDWNLHLPNEIIRGRRKKAVSD</sequence>
<dbReference type="EMBL" id="DF967973">
    <property type="protein sequence ID" value="GAP16087.1"/>
    <property type="molecule type" value="Genomic_DNA"/>
</dbReference>
<dbReference type="Proteomes" id="UP000055060">
    <property type="component" value="Unassembled WGS sequence"/>
</dbReference>
<keyword evidence="3" id="KW-1185">Reference proteome</keyword>
<feature type="region of interest" description="Disordered" evidence="1">
    <location>
        <begin position="17"/>
        <end position="42"/>
    </location>
</feature>
<dbReference type="AlphaFoldDB" id="A0A0K8MZL4"/>
<accession>A0A0K8MZL4</accession>
<protein>
    <submittedName>
        <fullName evidence="2">Uncharacterized protein</fullName>
    </submittedName>
</protein>
<dbReference type="OrthoDB" id="172590at2"/>
<proteinExistence type="predicted"/>
<organism evidence="2">
    <name type="scientific">Longilinea arvoryzae</name>
    <dbReference type="NCBI Taxonomy" id="360412"/>
    <lineage>
        <taxon>Bacteria</taxon>
        <taxon>Bacillati</taxon>
        <taxon>Chloroflexota</taxon>
        <taxon>Anaerolineae</taxon>
        <taxon>Anaerolineales</taxon>
        <taxon>Anaerolineaceae</taxon>
        <taxon>Longilinea</taxon>
    </lineage>
</organism>
<evidence type="ECO:0000256" key="1">
    <source>
        <dbReference type="SAM" id="MobiDB-lite"/>
    </source>
</evidence>